<accession>A0A517Q3R1</accession>
<dbReference type="EMBL" id="CP037421">
    <property type="protein sequence ID" value="QDT26262.1"/>
    <property type="molecule type" value="Genomic_DNA"/>
</dbReference>
<reference evidence="3 4" key="1">
    <citation type="submission" date="2019-03" db="EMBL/GenBank/DDBJ databases">
        <title>Deep-cultivation of Planctomycetes and their phenomic and genomic characterization uncovers novel biology.</title>
        <authorList>
            <person name="Wiegand S."/>
            <person name="Jogler M."/>
            <person name="Boedeker C."/>
            <person name="Pinto D."/>
            <person name="Vollmers J."/>
            <person name="Rivas-Marin E."/>
            <person name="Kohn T."/>
            <person name="Peeters S.H."/>
            <person name="Heuer A."/>
            <person name="Rast P."/>
            <person name="Oberbeckmann S."/>
            <person name="Bunk B."/>
            <person name="Jeske O."/>
            <person name="Meyerdierks A."/>
            <person name="Storesund J.E."/>
            <person name="Kallscheuer N."/>
            <person name="Luecker S."/>
            <person name="Lage O.M."/>
            <person name="Pohl T."/>
            <person name="Merkel B.J."/>
            <person name="Hornburger P."/>
            <person name="Mueller R.-W."/>
            <person name="Bruemmer F."/>
            <person name="Labrenz M."/>
            <person name="Spormann A.M."/>
            <person name="Op den Camp H."/>
            <person name="Overmann J."/>
            <person name="Amann R."/>
            <person name="Jetten M.S.M."/>
            <person name="Mascher T."/>
            <person name="Medema M.H."/>
            <person name="Devos D.P."/>
            <person name="Kaster A.-K."/>
            <person name="Ovreas L."/>
            <person name="Rohde M."/>
            <person name="Galperin M.Y."/>
            <person name="Jogler C."/>
        </authorList>
    </citation>
    <scope>NUCLEOTIDE SEQUENCE [LARGE SCALE GENOMIC DNA]</scope>
    <source>
        <strain evidence="3 4">Enr10</strain>
    </source>
</reference>
<organism evidence="3 4">
    <name type="scientific">Gimesia panareensis</name>
    <dbReference type="NCBI Taxonomy" id="2527978"/>
    <lineage>
        <taxon>Bacteria</taxon>
        <taxon>Pseudomonadati</taxon>
        <taxon>Planctomycetota</taxon>
        <taxon>Planctomycetia</taxon>
        <taxon>Planctomycetales</taxon>
        <taxon>Planctomycetaceae</taxon>
        <taxon>Gimesia</taxon>
    </lineage>
</organism>
<evidence type="ECO:0000313" key="4">
    <source>
        <dbReference type="Proteomes" id="UP000315647"/>
    </source>
</evidence>
<proteinExistence type="predicted"/>
<dbReference type="Gene3D" id="3.40.50.1110">
    <property type="entry name" value="SGNH hydrolase"/>
    <property type="match status" value="1"/>
</dbReference>
<dbReference type="Proteomes" id="UP000315647">
    <property type="component" value="Chromosome"/>
</dbReference>
<feature type="region of interest" description="Disordered" evidence="1">
    <location>
        <begin position="151"/>
        <end position="170"/>
    </location>
</feature>
<keyword evidence="4" id="KW-1185">Reference proteome</keyword>
<dbReference type="SUPFAM" id="SSF52266">
    <property type="entry name" value="SGNH hydrolase"/>
    <property type="match status" value="1"/>
</dbReference>
<dbReference type="GO" id="GO:0016788">
    <property type="term" value="F:hydrolase activity, acting on ester bonds"/>
    <property type="evidence" value="ECO:0007669"/>
    <property type="project" value="UniProtKB-ARBA"/>
</dbReference>
<evidence type="ECO:0008006" key="5">
    <source>
        <dbReference type="Google" id="ProtNLM"/>
    </source>
</evidence>
<evidence type="ECO:0000313" key="3">
    <source>
        <dbReference type="EMBL" id="QDT26262.1"/>
    </source>
</evidence>
<gene>
    <name evidence="3" type="ORF">Enr10x_15630</name>
</gene>
<sequence length="780" mass="87372" precursor="true">MKKITLLFLSVFVCSLFSVVLAENTLPTVNLLQNPQFGLRNTAGSEPGRSILCWNTDRWGDVISGNGNGKLKLESLEKAVEIQPGKRIWQFATLPELGLKAGDTVSLSVNGFQEQSGALKARLCLMLIESADGQWSPADFGMPDKRTFTRHGRGELVRSPQRETSSEETGKEFQLQLNGLKIDPRFKEQRESDADVRNVVGVLVEFVNDSDKRVWVNSPALVKGETVAKTAPTASRALPDLYQKIPRTMQKLTTGQPISILTLGSSIDRGSANPRLYFYDEDPASPHYKEPLVEARPGKPESMKKLIAERMGRPDLQDYVGWSQHYFMYTGRLRRELLRKFHYPVEKMLLNVMACDGSSIGESHSGFREYAAFELPPDPGTNGHPSGKSWSELYPALFENGKKPGPDLVIFGHGHNEHIDRPDEIAAYEGAVRWFQRHYPGVEFVSCMWIRDKGSASSMTGPMQELCEHYGIPFVDMGQLIIDLKKTSNYFAMAPDGGHPAAGSHYLWFKQLEQVFEIPYSGPYTPAINSADYIRSGIPQKQLPVRMNAFARNWEGTMVRFPKDSPRIVDGRMMILEDAAFNLWADNKREMMQLLIDGQPAEHAGHGRTSYTRPNPRNSTFVHGHLARGDRHIIEILNPSARLSAVDCKVGLKRRFYGADAKGWQGKSVVEEFESKWGTPYGEKAFHLQPGETLEIEVEADELSIAWLDDPAGGTLVAEVDGKPAWSQPTNQPFTDSQERTHFIENRRGVLGLPFGKHRIRLQAEGKPVRVIGVFGYDGR</sequence>
<dbReference type="AlphaFoldDB" id="A0A517Q3R1"/>
<protein>
    <recommendedName>
        <fullName evidence="5">SGNH hydrolase-type esterase domain-containing protein</fullName>
    </recommendedName>
</protein>
<dbReference type="InterPro" id="IPR036514">
    <property type="entry name" value="SGNH_hydro_sf"/>
</dbReference>
<feature type="signal peptide" evidence="2">
    <location>
        <begin position="1"/>
        <end position="22"/>
    </location>
</feature>
<keyword evidence="2" id="KW-0732">Signal</keyword>
<evidence type="ECO:0000256" key="1">
    <source>
        <dbReference type="SAM" id="MobiDB-lite"/>
    </source>
</evidence>
<feature type="chain" id="PRO_5021757263" description="SGNH hydrolase-type esterase domain-containing protein" evidence="2">
    <location>
        <begin position="23"/>
        <end position="780"/>
    </location>
</feature>
<name>A0A517Q3R1_9PLAN</name>
<evidence type="ECO:0000256" key="2">
    <source>
        <dbReference type="SAM" id="SignalP"/>
    </source>
</evidence>